<proteinExistence type="predicted"/>
<dbReference type="HOGENOM" id="CLU_2658501_0_0_1"/>
<reference evidence="2" key="2">
    <citation type="submission" date="2013-04" db="UniProtKB">
        <authorList>
            <consortium name="EnsemblPlants"/>
        </authorList>
    </citation>
    <scope>IDENTIFICATION</scope>
</reference>
<reference evidence="2" key="1">
    <citation type="journal article" date="2013" name="Nat. Commun.">
        <title>Whole-genome sequencing of Oryza brachyantha reveals mechanisms underlying Oryza genome evolution.</title>
        <authorList>
            <person name="Chen J."/>
            <person name="Huang Q."/>
            <person name="Gao D."/>
            <person name="Wang J."/>
            <person name="Lang Y."/>
            <person name="Liu T."/>
            <person name="Li B."/>
            <person name="Bai Z."/>
            <person name="Luis Goicoechea J."/>
            <person name="Liang C."/>
            <person name="Chen C."/>
            <person name="Zhang W."/>
            <person name="Sun S."/>
            <person name="Liao Y."/>
            <person name="Zhang X."/>
            <person name="Yang L."/>
            <person name="Song C."/>
            <person name="Wang M."/>
            <person name="Shi J."/>
            <person name="Liu G."/>
            <person name="Liu J."/>
            <person name="Zhou H."/>
            <person name="Zhou W."/>
            <person name="Yu Q."/>
            <person name="An N."/>
            <person name="Chen Y."/>
            <person name="Cai Q."/>
            <person name="Wang B."/>
            <person name="Liu B."/>
            <person name="Min J."/>
            <person name="Huang Y."/>
            <person name="Wu H."/>
            <person name="Li Z."/>
            <person name="Zhang Y."/>
            <person name="Yin Y."/>
            <person name="Song W."/>
            <person name="Jiang J."/>
            <person name="Jackson S.A."/>
            <person name="Wing R.A."/>
            <person name="Wang J."/>
            <person name="Chen M."/>
        </authorList>
    </citation>
    <scope>NUCLEOTIDE SEQUENCE [LARGE SCALE GENOMIC DNA]</scope>
    <source>
        <strain evidence="2">cv. IRGC 101232</strain>
    </source>
</reference>
<sequence length="76" mass="8689">MSKEKKKTSKTCGVRRVKGDKHRKQRAIIHPVISSSLVLRLNRSMCGFPLMRRFSELSISFCSLLHKTVSTIKVLC</sequence>
<dbReference type="Gramene" id="OB08G24860.1">
    <property type="protein sequence ID" value="OB08G24860.1"/>
    <property type="gene ID" value="OB08G24860"/>
</dbReference>
<protein>
    <submittedName>
        <fullName evidence="2">Uncharacterized protein</fullName>
    </submittedName>
</protein>
<organism evidence="2">
    <name type="scientific">Oryza brachyantha</name>
    <name type="common">malo sina</name>
    <dbReference type="NCBI Taxonomy" id="4533"/>
    <lineage>
        <taxon>Eukaryota</taxon>
        <taxon>Viridiplantae</taxon>
        <taxon>Streptophyta</taxon>
        <taxon>Embryophyta</taxon>
        <taxon>Tracheophyta</taxon>
        <taxon>Spermatophyta</taxon>
        <taxon>Magnoliopsida</taxon>
        <taxon>Liliopsida</taxon>
        <taxon>Poales</taxon>
        <taxon>Poaceae</taxon>
        <taxon>BOP clade</taxon>
        <taxon>Oryzoideae</taxon>
        <taxon>Oryzeae</taxon>
        <taxon>Oryzinae</taxon>
        <taxon>Oryza</taxon>
    </lineage>
</organism>
<dbReference type="Proteomes" id="UP000006038">
    <property type="component" value="Chromosome 8"/>
</dbReference>
<evidence type="ECO:0000313" key="3">
    <source>
        <dbReference type="Proteomes" id="UP000006038"/>
    </source>
</evidence>
<name>J3MTQ5_ORYBR</name>
<dbReference type="EnsemblPlants" id="OB08G24860.1">
    <property type="protein sequence ID" value="OB08G24860.1"/>
    <property type="gene ID" value="OB08G24860"/>
</dbReference>
<evidence type="ECO:0000256" key="1">
    <source>
        <dbReference type="SAM" id="MobiDB-lite"/>
    </source>
</evidence>
<keyword evidence="3" id="KW-1185">Reference proteome</keyword>
<accession>J3MTQ5</accession>
<dbReference type="AlphaFoldDB" id="J3MTQ5"/>
<feature type="region of interest" description="Disordered" evidence="1">
    <location>
        <begin position="1"/>
        <end position="22"/>
    </location>
</feature>
<evidence type="ECO:0000313" key="2">
    <source>
        <dbReference type="EnsemblPlants" id="OB08G24860.1"/>
    </source>
</evidence>